<dbReference type="NCBIfam" id="TIGR02937">
    <property type="entry name" value="sigma70-ECF"/>
    <property type="match status" value="1"/>
</dbReference>
<proteinExistence type="inferred from homology"/>
<dbReference type="Gene3D" id="1.10.10.10">
    <property type="entry name" value="Winged helix-like DNA-binding domain superfamily/Winged helix DNA-binding domain"/>
    <property type="match status" value="1"/>
</dbReference>
<dbReference type="InterPro" id="IPR014284">
    <property type="entry name" value="RNA_pol_sigma-70_dom"/>
</dbReference>
<evidence type="ECO:0000259" key="6">
    <source>
        <dbReference type="Pfam" id="PF04542"/>
    </source>
</evidence>
<dbReference type="Pfam" id="PF08281">
    <property type="entry name" value="Sigma70_r4_2"/>
    <property type="match status" value="1"/>
</dbReference>
<dbReference type="InterPro" id="IPR013325">
    <property type="entry name" value="RNA_pol_sigma_r2"/>
</dbReference>
<dbReference type="KEGG" id="llu:AKJ09_06962"/>
<dbReference type="InterPro" id="IPR013324">
    <property type="entry name" value="RNA_pol_sigma_r3/r4-like"/>
</dbReference>
<dbReference type="Gene3D" id="1.10.1740.10">
    <property type="match status" value="1"/>
</dbReference>
<evidence type="ECO:0000256" key="1">
    <source>
        <dbReference type="ARBA" id="ARBA00010641"/>
    </source>
</evidence>
<keyword evidence="2" id="KW-0805">Transcription regulation</keyword>
<evidence type="ECO:0000256" key="3">
    <source>
        <dbReference type="ARBA" id="ARBA00023082"/>
    </source>
</evidence>
<evidence type="ECO:0000259" key="7">
    <source>
        <dbReference type="Pfam" id="PF08281"/>
    </source>
</evidence>
<evidence type="ECO:0000256" key="2">
    <source>
        <dbReference type="ARBA" id="ARBA00023015"/>
    </source>
</evidence>
<dbReference type="SUPFAM" id="SSF88659">
    <property type="entry name" value="Sigma3 and sigma4 domains of RNA polymerase sigma factors"/>
    <property type="match status" value="1"/>
</dbReference>
<evidence type="ECO:0000256" key="4">
    <source>
        <dbReference type="ARBA" id="ARBA00023125"/>
    </source>
</evidence>
<sequence>MDPRQLFRDNVAFVWRTLRYQGVAERDLEDVSQEVFVVLFRKLPELEQASSFRAWLYGICLRVAVAYRRRASVRHEVLVGEVTEEAGGVTNSRDPERLHARTQLLKLLGRLDDEKRDVFVLYELEQLPMAEVADIVGCPRATAYSRLAAAKQQLLGMISKSEKP</sequence>
<dbReference type="STRING" id="1391654.AKJ09_06962"/>
<dbReference type="GO" id="GO:0016987">
    <property type="term" value="F:sigma factor activity"/>
    <property type="evidence" value="ECO:0007669"/>
    <property type="project" value="UniProtKB-KW"/>
</dbReference>
<keyword evidence="3" id="KW-0731">Sigma factor</keyword>
<accession>A0A0K1Q3F7</accession>
<feature type="domain" description="RNA polymerase sigma factor 70 region 4 type 2" evidence="7">
    <location>
        <begin position="102"/>
        <end position="154"/>
    </location>
</feature>
<feature type="domain" description="RNA polymerase sigma-70 region 2" evidence="6">
    <location>
        <begin position="6"/>
        <end position="72"/>
    </location>
</feature>
<dbReference type="PANTHER" id="PTHR43133:SF8">
    <property type="entry name" value="RNA POLYMERASE SIGMA FACTOR HI_1459-RELATED"/>
    <property type="match status" value="1"/>
</dbReference>
<keyword evidence="4" id="KW-0238">DNA-binding</keyword>
<reference evidence="8 9" key="1">
    <citation type="submission" date="2015-08" db="EMBL/GenBank/DDBJ databases">
        <authorList>
            <person name="Babu N.S."/>
            <person name="Beckwith C.J."/>
            <person name="Beseler K.G."/>
            <person name="Brison A."/>
            <person name="Carone J.V."/>
            <person name="Caskin T.P."/>
            <person name="Diamond M."/>
            <person name="Durham M.E."/>
            <person name="Foxe J.M."/>
            <person name="Go M."/>
            <person name="Henderson B.A."/>
            <person name="Jones I.B."/>
            <person name="McGettigan J.A."/>
            <person name="Micheletti S.J."/>
            <person name="Nasrallah M.E."/>
            <person name="Ortiz D."/>
            <person name="Piller C.R."/>
            <person name="Privatt S.R."/>
            <person name="Schneider S.L."/>
            <person name="Sharp S."/>
            <person name="Smith T.C."/>
            <person name="Stanton J.D."/>
            <person name="Ullery H.E."/>
            <person name="Wilson R.J."/>
            <person name="Serrano M.G."/>
            <person name="Buck G."/>
            <person name="Lee V."/>
            <person name="Wang Y."/>
            <person name="Carvalho R."/>
            <person name="Voegtly L."/>
            <person name="Shi R."/>
            <person name="Duckworth R."/>
            <person name="Johnson A."/>
            <person name="Loviza R."/>
            <person name="Walstead R."/>
            <person name="Shah Z."/>
            <person name="Kiflezghi M."/>
            <person name="Wade K."/>
            <person name="Ball S.L."/>
            <person name="Bradley K.W."/>
            <person name="Asai D.J."/>
            <person name="Bowman C.A."/>
            <person name="Russell D.A."/>
            <person name="Pope W.H."/>
            <person name="Jacobs-Sera D."/>
            <person name="Hendrix R.W."/>
            <person name="Hatfull G.F."/>
        </authorList>
    </citation>
    <scope>NUCLEOTIDE SEQUENCE [LARGE SCALE GENOMIC DNA]</scope>
    <source>
        <strain evidence="8 9">DSM 27648</strain>
    </source>
</reference>
<dbReference type="SUPFAM" id="SSF88946">
    <property type="entry name" value="Sigma2 domain of RNA polymerase sigma factors"/>
    <property type="match status" value="1"/>
</dbReference>
<dbReference type="Pfam" id="PF04542">
    <property type="entry name" value="Sigma70_r2"/>
    <property type="match status" value="1"/>
</dbReference>
<evidence type="ECO:0000256" key="5">
    <source>
        <dbReference type="ARBA" id="ARBA00023163"/>
    </source>
</evidence>
<dbReference type="Proteomes" id="UP000064967">
    <property type="component" value="Chromosome"/>
</dbReference>
<dbReference type="InterPro" id="IPR007627">
    <property type="entry name" value="RNA_pol_sigma70_r2"/>
</dbReference>
<dbReference type="GO" id="GO:0003677">
    <property type="term" value="F:DNA binding"/>
    <property type="evidence" value="ECO:0007669"/>
    <property type="project" value="UniProtKB-KW"/>
</dbReference>
<evidence type="ECO:0000313" key="8">
    <source>
        <dbReference type="EMBL" id="AKV00299.1"/>
    </source>
</evidence>
<name>A0A0K1Q3F7_9BACT</name>
<dbReference type="AlphaFoldDB" id="A0A0K1Q3F7"/>
<gene>
    <name evidence="8" type="ORF">AKJ09_06962</name>
</gene>
<keyword evidence="9" id="KW-1185">Reference proteome</keyword>
<dbReference type="EMBL" id="CP012333">
    <property type="protein sequence ID" value="AKV00299.1"/>
    <property type="molecule type" value="Genomic_DNA"/>
</dbReference>
<keyword evidence="5" id="KW-0804">Transcription</keyword>
<dbReference type="OrthoDB" id="5512435at2"/>
<comment type="similarity">
    <text evidence="1">Belongs to the sigma-70 factor family. ECF subfamily.</text>
</comment>
<evidence type="ECO:0000313" key="9">
    <source>
        <dbReference type="Proteomes" id="UP000064967"/>
    </source>
</evidence>
<protein>
    <submittedName>
        <fullName evidence="8">RNA polymerase sigma factor RpoE</fullName>
    </submittedName>
</protein>
<dbReference type="RefSeq" id="WP_146651611.1">
    <property type="nucleotide sequence ID" value="NZ_CP012333.1"/>
</dbReference>
<dbReference type="InterPro" id="IPR013249">
    <property type="entry name" value="RNA_pol_sigma70_r4_t2"/>
</dbReference>
<dbReference type="PANTHER" id="PTHR43133">
    <property type="entry name" value="RNA POLYMERASE ECF-TYPE SIGMA FACTO"/>
    <property type="match status" value="1"/>
</dbReference>
<dbReference type="InterPro" id="IPR036388">
    <property type="entry name" value="WH-like_DNA-bd_sf"/>
</dbReference>
<dbReference type="InterPro" id="IPR039425">
    <property type="entry name" value="RNA_pol_sigma-70-like"/>
</dbReference>
<dbReference type="GO" id="GO:0006352">
    <property type="term" value="P:DNA-templated transcription initiation"/>
    <property type="evidence" value="ECO:0007669"/>
    <property type="project" value="InterPro"/>
</dbReference>
<organism evidence="8 9">
    <name type="scientific">Labilithrix luteola</name>
    <dbReference type="NCBI Taxonomy" id="1391654"/>
    <lineage>
        <taxon>Bacteria</taxon>
        <taxon>Pseudomonadati</taxon>
        <taxon>Myxococcota</taxon>
        <taxon>Polyangia</taxon>
        <taxon>Polyangiales</taxon>
        <taxon>Labilitrichaceae</taxon>
        <taxon>Labilithrix</taxon>
    </lineage>
</organism>